<organism evidence="1 2">
    <name type="scientific">Acrasis kona</name>
    <dbReference type="NCBI Taxonomy" id="1008807"/>
    <lineage>
        <taxon>Eukaryota</taxon>
        <taxon>Discoba</taxon>
        <taxon>Heterolobosea</taxon>
        <taxon>Tetramitia</taxon>
        <taxon>Eutetramitia</taxon>
        <taxon>Acrasidae</taxon>
        <taxon>Acrasis</taxon>
    </lineage>
</organism>
<dbReference type="InterPro" id="IPR007536">
    <property type="entry name" value="16SrRNA_methylTrfase_J"/>
</dbReference>
<dbReference type="Pfam" id="PF04445">
    <property type="entry name" value="SAM_MT"/>
    <property type="match status" value="1"/>
</dbReference>
<protein>
    <submittedName>
        <fullName evidence="1">Uncharacterized protein</fullName>
    </submittedName>
</protein>
<reference evidence="1 2" key="1">
    <citation type="submission" date="2024-03" db="EMBL/GenBank/DDBJ databases">
        <title>The Acrasis kona genome and developmental transcriptomes reveal deep origins of eukaryotic multicellular pathways.</title>
        <authorList>
            <person name="Sheikh S."/>
            <person name="Fu C.-J."/>
            <person name="Brown M.W."/>
            <person name="Baldauf S.L."/>
        </authorList>
    </citation>
    <scope>NUCLEOTIDE SEQUENCE [LARGE SCALE GENOMIC DNA]</scope>
    <source>
        <strain evidence="1 2">ATCC MYA-3509</strain>
    </source>
</reference>
<dbReference type="Proteomes" id="UP001431209">
    <property type="component" value="Unassembled WGS sequence"/>
</dbReference>
<proteinExistence type="predicted"/>
<dbReference type="AlphaFoldDB" id="A0AAW2YQI2"/>
<evidence type="ECO:0000313" key="1">
    <source>
        <dbReference type="EMBL" id="KAL0479206.1"/>
    </source>
</evidence>
<dbReference type="GO" id="GO:0008990">
    <property type="term" value="F:rRNA (guanine-N2-)-methyltransferase activity"/>
    <property type="evidence" value="ECO:0007669"/>
    <property type="project" value="InterPro"/>
</dbReference>
<dbReference type="InterPro" id="IPR029063">
    <property type="entry name" value="SAM-dependent_MTases_sf"/>
</dbReference>
<name>A0AAW2YQI2_9EUKA</name>
<comment type="caution">
    <text evidence="1">The sequence shown here is derived from an EMBL/GenBank/DDBJ whole genome shotgun (WGS) entry which is preliminary data.</text>
</comment>
<sequence>MSAKGLFVRAVTHGLITNNTTHYSPTSFVLDVANQCSIPIIGMEDPQPPSCKFILNASEQDGVSLQSIGTNMKPSRCDFINDLEIINRIKYGYTVKDPFIKAFTVNNLKRAETRVLDATAGMGRDSFVLSSFGFKMILVERNPIVYMLLKDGYERAKHQFGNVSSVIHADSINYLNHINVEDPNRPHVVYLDPMFEKHGKQRATKRSISMLRDIIDVERDNHQLSQLIEAASRVAIRKVIIKRNKSAPIHPNVKHSFVARDTRFDMIVTTDLI</sequence>
<gene>
    <name evidence="1" type="ORF">AKO1_008044</name>
</gene>
<dbReference type="Gene3D" id="3.40.50.150">
    <property type="entry name" value="Vaccinia Virus protein VP39"/>
    <property type="match status" value="1"/>
</dbReference>
<dbReference type="CDD" id="cd02440">
    <property type="entry name" value="AdoMet_MTases"/>
    <property type="match status" value="1"/>
</dbReference>
<dbReference type="PANTHER" id="PTHR36112:SF1">
    <property type="entry name" value="RIBOSOMAL RNA SMALL SUBUNIT METHYLTRANSFERASE J"/>
    <property type="match status" value="1"/>
</dbReference>
<dbReference type="SUPFAM" id="SSF53335">
    <property type="entry name" value="S-adenosyl-L-methionine-dependent methyltransferases"/>
    <property type="match status" value="1"/>
</dbReference>
<evidence type="ECO:0000313" key="2">
    <source>
        <dbReference type="Proteomes" id="UP001431209"/>
    </source>
</evidence>
<accession>A0AAW2YQI2</accession>
<keyword evidence="2" id="KW-1185">Reference proteome</keyword>
<dbReference type="PANTHER" id="PTHR36112">
    <property type="entry name" value="RIBOSOMAL RNA SMALL SUBUNIT METHYLTRANSFERASE J"/>
    <property type="match status" value="1"/>
</dbReference>
<dbReference type="EMBL" id="JAOPGA020000512">
    <property type="protein sequence ID" value="KAL0479206.1"/>
    <property type="molecule type" value="Genomic_DNA"/>
</dbReference>